<evidence type="ECO:0000256" key="4">
    <source>
        <dbReference type="ARBA" id="ARBA00022679"/>
    </source>
</evidence>
<feature type="binding site" evidence="6">
    <location>
        <position position="189"/>
    </location>
    <ligand>
        <name>S-adenosyl-L-methionine</name>
        <dbReference type="ChEBI" id="CHEBI:59789"/>
    </ligand>
</feature>
<evidence type="ECO:0000256" key="3">
    <source>
        <dbReference type="ARBA" id="ARBA00022603"/>
    </source>
</evidence>
<dbReference type="GO" id="GO:0032259">
    <property type="term" value="P:methylation"/>
    <property type="evidence" value="ECO:0007669"/>
    <property type="project" value="UniProtKB-KW"/>
</dbReference>
<feature type="binding site" evidence="6">
    <location>
        <position position="168"/>
    </location>
    <ligand>
        <name>S-adenosyl-L-methionine</name>
        <dbReference type="ChEBI" id="CHEBI:59789"/>
    </ligand>
</feature>
<dbReference type="GO" id="GO:0005737">
    <property type="term" value="C:cytoplasm"/>
    <property type="evidence" value="ECO:0007669"/>
    <property type="project" value="UniProtKB-SubCell"/>
</dbReference>
<dbReference type="PANTHER" id="PTHR43648:SF1">
    <property type="entry name" value="ELECTRON TRANSFER FLAVOPROTEIN BETA SUBUNIT LYSINE METHYLTRANSFERASE"/>
    <property type="match status" value="1"/>
</dbReference>
<reference evidence="7" key="1">
    <citation type="submission" date="2020-10" db="EMBL/GenBank/DDBJ databases">
        <authorList>
            <person name="Gilroy R."/>
        </authorList>
    </citation>
    <scope>NUCLEOTIDE SEQUENCE</scope>
    <source>
        <strain evidence="7">11687</strain>
    </source>
</reference>
<evidence type="ECO:0000256" key="2">
    <source>
        <dbReference type="ARBA" id="ARBA00022490"/>
    </source>
</evidence>
<dbReference type="Gene3D" id="3.40.50.150">
    <property type="entry name" value="Vaccinia Virus protein VP39"/>
    <property type="match status" value="1"/>
</dbReference>
<comment type="catalytic activity">
    <reaction evidence="6">
        <text>L-lysyl-[protein] + 3 S-adenosyl-L-methionine = N(6),N(6),N(6)-trimethyl-L-lysyl-[protein] + 3 S-adenosyl-L-homocysteine + 3 H(+)</text>
        <dbReference type="Rhea" id="RHEA:54192"/>
        <dbReference type="Rhea" id="RHEA-COMP:9752"/>
        <dbReference type="Rhea" id="RHEA-COMP:13826"/>
        <dbReference type="ChEBI" id="CHEBI:15378"/>
        <dbReference type="ChEBI" id="CHEBI:29969"/>
        <dbReference type="ChEBI" id="CHEBI:57856"/>
        <dbReference type="ChEBI" id="CHEBI:59789"/>
        <dbReference type="ChEBI" id="CHEBI:61961"/>
    </reaction>
</comment>
<evidence type="ECO:0000256" key="5">
    <source>
        <dbReference type="ARBA" id="ARBA00022691"/>
    </source>
</evidence>
<dbReference type="PANTHER" id="PTHR43648">
    <property type="entry name" value="ELECTRON TRANSFER FLAVOPROTEIN BETA SUBUNIT LYSINE METHYLTRANSFERASE"/>
    <property type="match status" value="1"/>
</dbReference>
<gene>
    <name evidence="6 7" type="primary">prmA</name>
    <name evidence="7" type="ORF">IAC57_02975</name>
</gene>
<dbReference type="HAMAP" id="MF_00735">
    <property type="entry name" value="Methyltr_PrmA"/>
    <property type="match status" value="1"/>
</dbReference>
<keyword evidence="5 6" id="KW-0949">S-adenosyl-L-methionine</keyword>
<evidence type="ECO:0000313" key="8">
    <source>
        <dbReference type="Proteomes" id="UP000824081"/>
    </source>
</evidence>
<dbReference type="PIRSF" id="PIRSF000401">
    <property type="entry name" value="RPL11_MTase"/>
    <property type="match status" value="1"/>
</dbReference>
<sequence>MKFVELTVHTTTEASEIVADVMWNYTSYGVSISDIADVIALQKNKDGLYWDYMDDDLAESAGAQSGDVLVKCCVAADVAEETCREILRDIRDANERSGGEIPFGTLEDVKREVDGDEWRDVWKAHFRPIPLGRIVVVPEWIDYTPAPDERVVLLDSNMAFGTGEHETTSMCVELMQEYVTPDSVCIDVGCGSGILGISAVKLGAKKAYLTDIDTIAVASAKHNCELNGVADKTVVAHSNLLDDTEIQGDVMLANITGEILCLLAPSIPKNLKKDGVLILSGIIESRLDMVQDAYRAVGMEVVRKRRKGEWFALVLRHKGV</sequence>
<comment type="caution">
    <text evidence="7">The sequence shown here is derived from an EMBL/GenBank/DDBJ whole genome shotgun (WGS) entry which is preliminary data.</text>
</comment>
<comment type="similarity">
    <text evidence="1 6">Belongs to the methyltransferase superfamily. PrmA family.</text>
</comment>
<comment type="function">
    <text evidence="6">Methylates ribosomal protein L11.</text>
</comment>
<reference evidence="7" key="2">
    <citation type="journal article" date="2021" name="PeerJ">
        <title>Extensive microbial diversity within the chicken gut microbiome revealed by metagenomics and culture.</title>
        <authorList>
            <person name="Gilroy R."/>
            <person name="Ravi A."/>
            <person name="Getino M."/>
            <person name="Pursley I."/>
            <person name="Horton D.L."/>
            <person name="Alikhan N.F."/>
            <person name="Baker D."/>
            <person name="Gharbi K."/>
            <person name="Hall N."/>
            <person name="Watson M."/>
            <person name="Adriaenssens E.M."/>
            <person name="Foster-Nyarko E."/>
            <person name="Jarju S."/>
            <person name="Secka A."/>
            <person name="Antonio M."/>
            <person name="Oren A."/>
            <person name="Chaudhuri R.R."/>
            <person name="La Ragione R."/>
            <person name="Hildebrand F."/>
            <person name="Pallen M.J."/>
        </authorList>
    </citation>
    <scope>NUCLEOTIDE SEQUENCE</scope>
    <source>
        <strain evidence="7">11687</strain>
    </source>
</reference>
<dbReference type="InterPro" id="IPR050078">
    <property type="entry name" value="Ribosomal_L11_MeTrfase_PrmA"/>
</dbReference>
<comment type="subcellular location">
    <subcellularLocation>
        <location evidence="6">Cytoplasm</location>
    </subcellularLocation>
</comment>
<keyword evidence="3 6" id="KW-0489">Methyltransferase</keyword>
<dbReference type="Proteomes" id="UP000824081">
    <property type="component" value="Unassembled WGS sequence"/>
</dbReference>
<dbReference type="Pfam" id="PF06325">
    <property type="entry name" value="PrmA"/>
    <property type="match status" value="1"/>
</dbReference>
<dbReference type="AlphaFoldDB" id="A0A9D1SGD7"/>
<keyword evidence="7" id="KW-0687">Ribonucleoprotein</keyword>
<keyword evidence="7" id="KW-0689">Ribosomal protein</keyword>
<dbReference type="CDD" id="cd02440">
    <property type="entry name" value="AdoMet_MTases"/>
    <property type="match status" value="1"/>
</dbReference>
<evidence type="ECO:0000313" key="7">
    <source>
        <dbReference type="EMBL" id="HIU59045.1"/>
    </source>
</evidence>
<dbReference type="InterPro" id="IPR004498">
    <property type="entry name" value="Ribosomal_PrmA_MeTrfase"/>
</dbReference>
<feature type="binding site" evidence="6">
    <location>
        <position position="211"/>
    </location>
    <ligand>
        <name>S-adenosyl-L-methionine</name>
        <dbReference type="ChEBI" id="CHEBI:59789"/>
    </ligand>
</feature>
<feature type="binding site" evidence="6">
    <location>
        <position position="254"/>
    </location>
    <ligand>
        <name>S-adenosyl-L-methionine</name>
        <dbReference type="ChEBI" id="CHEBI:59789"/>
    </ligand>
</feature>
<keyword evidence="4 6" id="KW-0808">Transferase</keyword>
<name>A0A9D1SGD7_9FIRM</name>
<accession>A0A9D1SGD7</accession>
<dbReference type="GO" id="GO:0005840">
    <property type="term" value="C:ribosome"/>
    <property type="evidence" value="ECO:0007669"/>
    <property type="project" value="UniProtKB-KW"/>
</dbReference>
<evidence type="ECO:0000256" key="6">
    <source>
        <dbReference type="HAMAP-Rule" id="MF_00735"/>
    </source>
</evidence>
<proteinExistence type="inferred from homology"/>
<dbReference type="NCBIfam" id="TIGR00406">
    <property type="entry name" value="prmA"/>
    <property type="match status" value="1"/>
</dbReference>
<protein>
    <recommendedName>
        <fullName evidence="6">Ribosomal protein L11 methyltransferase</fullName>
        <shortName evidence="6">L11 Mtase</shortName>
        <ecNumber evidence="6">2.1.1.-</ecNumber>
    </recommendedName>
</protein>
<evidence type="ECO:0000256" key="1">
    <source>
        <dbReference type="ARBA" id="ARBA00009741"/>
    </source>
</evidence>
<dbReference type="GO" id="GO:0008276">
    <property type="term" value="F:protein methyltransferase activity"/>
    <property type="evidence" value="ECO:0007669"/>
    <property type="project" value="UniProtKB-UniRule"/>
</dbReference>
<dbReference type="EC" id="2.1.1.-" evidence="6"/>
<keyword evidence="2 6" id="KW-0963">Cytoplasm</keyword>
<dbReference type="InterPro" id="IPR029063">
    <property type="entry name" value="SAM-dependent_MTases_sf"/>
</dbReference>
<dbReference type="SUPFAM" id="SSF53335">
    <property type="entry name" value="S-adenosyl-L-methionine-dependent methyltransferases"/>
    <property type="match status" value="1"/>
</dbReference>
<organism evidence="7 8">
    <name type="scientific">Candidatus Scatosoma pullistercoris</name>
    <dbReference type="NCBI Taxonomy" id="2840934"/>
    <lineage>
        <taxon>Bacteria</taxon>
        <taxon>Bacillati</taxon>
        <taxon>Bacillota</taxon>
        <taxon>Clostridia</taxon>
        <taxon>Candidatus Scatosoma</taxon>
    </lineage>
</organism>
<dbReference type="EMBL" id="DVMZ01000078">
    <property type="protein sequence ID" value="HIU59045.1"/>
    <property type="molecule type" value="Genomic_DNA"/>
</dbReference>